<dbReference type="InterPro" id="IPR013325">
    <property type="entry name" value="RNA_pol_sigma_r2"/>
</dbReference>
<gene>
    <name evidence="9" type="ORF">ACFOLH_10250</name>
</gene>
<dbReference type="Gene3D" id="1.10.10.10">
    <property type="entry name" value="Winged helix-like DNA-binding domain superfamily/Winged helix DNA-binding domain"/>
    <property type="match status" value="1"/>
</dbReference>
<sequence>MSPPRTPDAADEAEQRFRALYASVHADVVRFVRRRLPSEQVTAAEDVVADALLVAWRRFDDAPRRLDAQRAWVFGIARNCLLTSRRGSSRRDALAVRVADRSAGAADSPLDGLVAGLDLAAAWRRLSPGEQEVLALTVFDELTSSQAALVLGTTPTAYRLRLMRARRALRTLLSDADTGTTAGLGVEEPVRGPRHPAPSAHEPLEATR</sequence>
<dbReference type="Pfam" id="PF08281">
    <property type="entry name" value="Sigma70_r4_2"/>
    <property type="match status" value="1"/>
</dbReference>
<dbReference type="EMBL" id="JBHRWW010000006">
    <property type="protein sequence ID" value="MFC3688723.1"/>
    <property type="molecule type" value="Genomic_DNA"/>
</dbReference>
<evidence type="ECO:0000259" key="8">
    <source>
        <dbReference type="Pfam" id="PF08281"/>
    </source>
</evidence>
<dbReference type="NCBIfam" id="TIGR02937">
    <property type="entry name" value="sigma70-ECF"/>
    <property type="match status" value="1"/>
</dbReference>
<evidence type="ECO:0000313" key="9">
    <source>
        <dbReference type="EMBL" id="MFC3688723.1"/>
    </source>
</evidence>
<evidence type="ECO:0000259" key="7">
    <source>
        <dbReference type="Pfam" id="PF04542"/>
    </source>
</evidence>
<comment type="caution">
    <text evidence="9">The sequence shown here is derived from an EMBL/GenBank/DDBJ whole genome shotgun (WGS) entry which is preliminary data.</text>
</comment>
<dbReference type="InterPro" id="IPR036388">
    <property type="entry name" value="WH-like_DNA-bd_sf"/>
</dbReference>
<dbReference type="InterPro" id="IPR014284">
    <property type="entry name" value="RNA_pol_sigma-70_dom"/>
</dbReference>
<dbReference type="InterPro" id="IPR039425">
    <property type="entry name" value="RNA_pol_sigma-70-like"/>
</dbReference>
<dbReference type="PANTHER" id="PTHR43133">
    <property type="entry name" value="RNA POLYMERASE ECF-TYPE SIGMA FACTO"/>
    <property type="match status" value="1"/>
</dbReference>
<protein>
    <submittedName>
        <fullName evidence="9">RNA polymerase sigma factor</fullName>
    </submittedName>
</protein>
<keyword evidence="10" id="KW-1185">Reference proteome</keyword>
<dbReference type="Pfam" id="PF04542">
    <property type="entry name" value="Sigma70_r2"/>
    <property type="match status" value="1"/>
</dbReference>
<dbReference type="SUPFAM" id="SSF88659">
    <property type="entry name" value="Sigma3 and sigma4 domains of RNA polymerase sigma factors"/>
    <property type="match status" value="1"/>
</dbReference>
<evidence type="ECO:0000256" key="2">
    <source>
        <dbReference type="ARBA" id="ARBA00023015"/>
    </source>
</evidence>
<reference evidence="10" key="1">
    <citation type="journal article" date="2019" name="Int. J. Syst. Evol. Microbiol.">
        <title>The Global Catalogue of Microorganisms (GCM) 10K type strain sequencing project: providing services to taxonomists for standard genome sequencing and annotation.</title>
        <authorList>
            <consortium name="The Broad Institute Genomics Platform"/>
            <consortium name="The Broad Institute Genome Sequencing Center for Infectious Disease"/>
            <person name="Wu L."/>
            <person name="Ma J."/>
        </authorList>
    </citation>
    <scope>NUCLEOTIDE SEQUENCE [LARGE SCALE GENOMIC DNA]</scope>
    <source>
        <strain evidence="10">NCAIM B.02333</strain>
    </source>
</reference>
<keyword evidence="2" id="KW-0805">Transcription regulation</keyword>
<dbReference type="Gene3D" id="1.10.1740.10">
    <property type="match status" value="1"/>
</dbReference>
<name>A0ABV7WJJ7_9MICO</name>
<evidence type="ECO:0000256" key="6">
    <source>
        <dbReference type="SAM" id="MobiDB-lite"/>
    </source>
</evidence>
<dbReference type="InterPro" id="IPR013249">
    <property type="entry name" value="RNA_pol_sigma70_r4_t2"/>
</dbReference>
<keyword evidence="4" id="KW-0238">DNA-binding</keyword>
<evidence type="ECO:0000256" key="1">
    <source>
        <dbReference type="ARBA" id="ARBA00010641"/>
    </source>
</evidence>
<organism evidence="9 10">
    <name type="scientific">Aquipuribacter hungaricus</name>
    <dbReference type="NCBI Taxonomy" id="545624"/>
    <lineage>
        <taxon>Bacteria</taxon>
        <taxon>Bacillati</taxon>
        <taxon>Actinomycetota</taxon>
        <taxon>Actinomycetes</taxon>
        <taxon>Micrococcales</taxon>
        <taxon>Intrasporangiaceae</taxon>
        <taxon>Aquipuribacter</taxon>
    </lineage>
</organism>
<keyword evidence="5" id="KW-0804">Transcription</keyword>
<comment type="similarity">
    <text evidence="1">Belongs to the sigma-70 factor family. ECF subfamily.</text>
</comment>
<dbReference type="InterPro" id="IPR013324">
    <property type="entry name" value="RNA_pol_sigma_r3/r4-like"/>
</dbReference>
<feature type="domain" description="RNA polymerase sigma-70 region 2" evidence="7">
    <location>
        <begin position="20"/>
        <end position="90"/>
    </location>
</feature>
<evidence type="ECO:0000256" key="4">
    <source>
        <dbReference type="ARBA" id="ARBA00023125"/>
    </source>
</evidence>
<dbReference type="PANTHER" id="PTHR43133:SF8">
    <property type="entry name" value="RNA POLYMERASE SIGMA FACTOR HI_1459-RELATED"/>
    <property type="match status" value="1"/>
</dbReference>
<dbReference type="RefSeq" id="WP_340290804.1">
    <property type="nucleotide sequence ID" value="NZ_JBBEOI010000023.1"/>
</dbReference>
<evidence type="ECO:0000256" key="5">
    <source>
        <dbReference type="ARBA" id="ARBA00023163"/>
    </source>
</evidence>
<dbReference type="InterPro" id="IPR007627">
    <property type="entry name" value="RNA_pol_sigma70_r2"/>
</dbReference>
<dbReference type="SUPFAM" id="SSF88946">
    <property type="entry name" value="Sigma2 domain of RNA polymerase sigma factors"/>
    <property type="match status" value="1"/>
</dbReference>
<dbReference type="Proteomes" id="UP001595685">
    <property type="component" value="Unassembled WGS sequence"/>
</dbReference>
<evidence type="ECO:0000313" key="10">
    <source>
        <dbReference type="Proteomes" id="UP001595685"/>
    </source>
</evidence>
<proteinExistence type="inferred from homology"/>
<feature type="domain" description="RNA polymerase sigma factor 70 region 4 type 2" evidence="8">
    <location>
        <begin position="120"/>
        <end position="169"/>
    </location>
</feature>
<evidence type="ECO:0000256" key="3">
    <source>
        <dbReference type="ARBA" id="ARBA00023082"/>
    </source>
</evidence>
<keyword evidence="3" id="KW-0731">Sigma factor</keyword>
<feature type="region of interest" description="Disordered" evidence="6">
    <location>
        <begin position="178"/>
        <end position="208"/>
    </location>
</feature>
<accession>A0ABV7WJJ7</accession>